<dbReference type="Proteomes" id="UP000233524">
    <property type="component" value="Unassembled WGS sequence"/>
</dbReference>
<keyword evidence="2" id="KW-0521">NADP</keyword>
<dbReference type="CDD" id="cd05251">
    <property type="entry name" value="NmrA_like_SDR_a"/>
    <property type="match status" value="1"/>
</dbReference>
<organism evidence="4 5">
    <name type="scientific">Lomentospora prolificans</name>
    <dbReference type="NCBI Taxonomy" id="41688"/>
    <lineage>
        <taxon>Eukaryota</taxon>
        <taxon>Fungi</taxon>
        <taxon>Dikarya</taxon>
        <taxon>Ascomycota</taxon>
        <taxon>Pezizomycotina</taxon>
        <taxon>Sordariomycetes</taxon>
        <taxon>Hypocreomycetidae</taxon>
        <taxon>Microascales</taxon>
        <taxon>Microascaceae</taxon>
        <taxon>Lomentospora</taxon>
    </lineage>
</organism>
<sequence length="310" mass="34566">MSKLFVVFGVTGQQGGGLINYLLQHPKFSDVYRLRGITRDPSKPAAKRLIERGVEIVQADLSDPQSLPSAVEGADVVFSVTNIWDTGDAELEEAQGKAVADAARAAGVSQFIWSSLPSINKITGGRVTNFLHFESKARVEEHVRSLGFPYTVFFWAGWYMQNAKNSVFPPHLESSEGEIVLPLAWPDNMEMAYIDIDDIGKYLAPALRDPARWNGKKVIGATAFYTAKEATDTWSRVTGKKVRYATLEELPPSSGSFIEENVYRPNPVLIEVGYFGKDGHAELERLKSQLDEELNTWESYLKKNGPWFES</sequence>
<dbReference type="EMBL" id="NLAX01000697">
    <property type="protein sequence ID" value="PKS08373.1"/>
    <property type="molecule type" value="Genomic_DNA"/>
</dbReference>
<keyword evidence="5" id="KW-1185">Reference proteome</keyword>
<dbReference type="SUPFAM" id="SSF51735">
    <property type="entry name" value="NAD(P)-binding Rossmann-fold domains"/>
    <property type="match status" value="1"/>
</dbReference>
<dbReference type="PANTHER" id="PTHR42748:SF31">
    <property type="entry name" value="NMRA-LIKE DOMAIN-CONTAINING PROTEIN-RELATED"/>
    <property type="match status" value="1"/>
</dbReference>
<dbReference type="Pfam" id="PF05368">
    <property type="entry name" value="NmrA"/>
    <property type="match status" value="1"/>
</dbReference>
<proteinExistence type="inferred from homology"/>
<evidence type="ECO:0000313" key="5">
    <source>
        <dbReference type="Proteomes" id="UP000233524"/>
    </source>
</evidence>
<dbReference type="GO" id="GO:0005634">
    <property type="term" value="C:nucleus"/>
    <property type="evidence" value="ECO:0007669"/>
    <property type="project" value="TreeGrafter"/>
</dbReference>
<accession>A0A2N3N7F8</accession>
<feature type="domain" description="NmrA-like" evidence="3">
    <location>
        <begin position="2"/>
        <end position="301"/>
    </location>
</feature>
<dbReference type="OrthoDB" id="3358371at2759"/>
<dbReference type="InterPro" id="IPR008030">
    <property type="entry name" value="NmrA-like"/>
</dbReference>
<dbReference type="InterPro" id="IPR051164">
    <property type="entry name" value="NmrA-like_oxidored"/>
</dbReference>
<evidence type="ECO:0000256" key="1">
    <source>
        <dbReference type="ARBA" id="ARBA00006328"/>
    </source>
</evidence>
<gene>
    <name evidence="4" type="ORF">jhhlp_005317</name>
</gene>
<evidence type="ECO:0000256" key="2">
    <source>
        <dbReference type="ARBA" id="ARBA00022857"/>
    </source>
</evidence>
<evidence type="ECO:0000259" key="3">
    <source>
        <dbReference type="Pfam" id="PF05368"/>
    </source>
</evidence>
<name>A0A2N3N7F8_9PEZI</name>
<reference evidence="4 5" key="1">
    <citation type="journal article" date="2017" name="G3 (Bethesda)">
        <title>First Draft Genome Sequence of the Pathogenic Fungus Lomentospora prolificans (Formerly Scedosporium prolificans).</title>
        <authorList>
            <person name="Luo R."/>
            <person name="Zimin A."/>
            <person name="Workman R."/>
            <person name="Fan Y."/>
            <person name="Pertea G."/>
            <person name="Grossman N."/>
            <person name="Wear M.P."/>
            <person name="Jia B."/>
            <person name="Miller H."/>
            <person name="Casadevall A."/>
            <person name="Timp W."/>
            <person name="Zhang S.X."/>
            <person name="Salzberg S.L."/>
        </authorList>
    </citation>
    <scope>NUCLEOTIDE SEQUENCE [LARGE SCALE GENOMIC DNA]</scope>
    <source>
        <strain evidence="4 5">JHH-5317</strain>
    </source>
</reference>
<dbReference type="VEuPathDB" id="FungiDB:jhhlp_005317"/>
<evidence type="ECO:0000313" key="4">
    <source>
        <dbReference type="EMBL" id="PKS08373.1"/>
    </source>
</evidence>
<protein>
    <recommendedName>
        <fullName evidence="3">NmrA-like domain-containing protein</fullName>
    </recommendedName>
</protein>
<dbReference type="STRING" id="41688.A0A2N3N7F8"/>
<dbReference type="InParanoid" id="A0A2N3N7F8"/>
<dbReference type="InterPro" id="IPR036291">
    <property type="entry name" value="NAD(P)-bd_dom_sf"/>
</dbReference>
<dbReference type="PANTHER" id="PTHR42748">
    <property type="entry name" value="NITROGEN METABOLITE REPRESSION PROTEIN NMRA FAMILY MEMBER"/>
    <property type="match status" value="1"/>
</dbReference>
<comment type="caution">
    <text evidence="4">The sequence shown here is derived from an EMBL/GenBank/DDBJ whole genome shotgun (WGS) entry which is preliminary data.</text>
</comment>
<dbReference type="AlphaFoldDB" id="A0A2N3N7F8"/>
<dbReference type="Gene3D" id="3.40.50.720">
    <property type="entry name" value="NAD(P)-binding Rossmann-like Domain"/>
    <property type="match status" value="1"/>
</dbReference>
<comment type="similarity">
    <text evidence="1">Belongs to the NmrA-type oxidoreductase family.</text>
</comment>
<dbReference type="Gene3D" id="3.90.25.10">
    <property type="entry name" value="UDP-galactose 4-epimerase, domain 1"/>
    <property type="match status" value="1"/>
</dbReference>